<sequence length="481" mass="55464">MDDQDGNEENLDQQFMQLTAELARLRARVHVLEIQEETIRQKIQIRDTKNRLPFDILALIFTQLVQIQRTSMSLGPLMRVSRLWYHVCADNPSLWTVIGIHAPFRSKNLDKYKLFFHACVRQSGALPLDIIFTATHMDTASEECWEMQHAMDALDPDYNTSPTRICSHERPRCPFWRSQARTAVAVMDFLHQQPRARWRSFHFDWPHRTLLEVMRSSHFNWSLLDMLIDGCFGLESLFIGNGGHDFVGTTRLAPSLISLRCIELVEQCWEPAISNLDDLPSVKELSLEWKDEGDWVSIGMRRLGDDWIARFPNLETLTLRSRKTISYPMVWDVFLTLSAPVQALNIKQLTLVGRIPLRVLQTFETPHLQTLVIAANEMRWTSAPAVFRNKVGTNATCLELLNLPSHVLAPWSDLHQLVEAMENLEEVKISQALFSNMVAMCSECGQNITLVEDTIEHRGTEEIFVCRNSLNDIRELLQQLM</sequence>
<keyword evidence="1" id="KW-0175">Coiled coil</keyword>
<evidence type="ECO:0000256" key="1">
    <source>
        <dbReference type="SAM" id="Coils"/>
    </source>
</evidence>
<dbReference type="InterPro" id="IPR036047">
    <property type="entry name" value="F-box-like_dom_sf"/>
</dbReference>
<organism evidence="3 4">
    <name type="scientific">Serendipita indica (strain DSM 11827)</name>
    <name type="common">Root endophyte fungus</name>
    <name type="synonym">Piriformospora indica</name>
    <dbReference type="NCBI Taxonomy" id="1109443"/>
    <lineage>
        <taxon>Eukaryota</taxon>
        <taxon>Fungi</taxon>
        <taxon>Dikarya</taxon>
        <taxon>Basidiomycota</taxon>
        <taxon>Agaricomycotina</taxon>
        <taxon>Agaricomycetes</taxon>
        <taxon>Sebacinales</taxon>
        <taxon>Serendipitaceae</taxon>
        <taxon>Serendipita</taxon>
    </lineage>
</organism>
<protein>
    <recommendedName>
        <fullName evidence="2">F-box domain-containing protein</fullName>
    </recommendedName>
</protein>
<dbReference type="Pfam" id="PF12937">
    <property type="entry name" value="F-box-like"/>
    <property type="match status" value="1"/>
</dbReference>
<name>G4TSF4_SERID</name>
<reference evidence="3 4" key="1">
    <citation type="journal article" date="2011" name="PLoS Pathog.">
        <title>Endophytic Life Strategies Decoded by Genome and Transcriptome Analyses of the Mutualistic Root Symbiont Piriformospora indica.</title>
        <authorList>
            <person name="Zuccaro A."/>
            <person name="Lahrmann U."/>
            <person name="Guldener U."/>
            <person name="Langen G."/>
            <person name="Pfiffi S."/>
            <person name="Biedenkopf D."/>
            <person name="Wong P."/>
            <person name="Samans B."/>
            <person name="Grimm C."/>
            <person name="Basiewicz M."/>
            <person name="Murat C."/>
            <person name="Martin F."/>
            <person name="Kogel K.H."/>
        </authorList>
    </citation>
    <scope>NUCLEOTIDE SEQUENCE [LARGE SCALE GENOMIC DNA]</scope>
    <source>
        <strain evidence="3 4">DSM 11827</strain>
    </source>
</reference>
<comment type="caution">
    <text evidence="3">The sequence shown here is derived from an EMBL/GenBank/DDBJ whole genome shotgun (WGS) entry which is preliminary data.</text>
</comment>
<dbReference type="Gene3D" id="3.80.10.10">
    <property type="entry name" value="Ribonuclease Inhibitor"/>
    <property type="match status" value="1"/>
</dbReference>
<feature type="domain" description="F-box" evidence="2">
    <location>
        <begin position="50"/>
        <end position="96"/>
    </location>
</feature>
<dbReference type="InterPro" id="IPR032675">
    <property type="entry name" value="LRR_dom_sf"/>
</dbReference>
<dbReference type="SUPFAM" id="SSF52047">
    <property type="entry name" value="RNI-like"/>
    <property type="match status" value="1"/>
</dbReference>
<dbReference type="InParanoid" id="G4TSF4"/>
<gene>
    <name evidence="3" type="ORF">PIIN_08200</name>
</gene>
<dbReference type="Gene3D" id="1.20.1280.50">
    <property type="match status" value="1"/>
</dbReference>
<feature type="coiled-coil region" evidence="1">
    <location>
        <begin position="8"/>
        <end position="42"/>
    </location>
</feature>
<dbReference type="InterPro" id="IPR001810">
    <property type="entry name" value="F-box_dom"/>
</dbReference>
<keyword evidence="4" id="KW-1185">Reference proteome</keyword>
<evidence type="ECO:0000313" key="4">
    <source>
        <dbReference type="Proteomes" id="UP000007148"/>
    </source>
</evidence>
<proteinExistence type="predicted"/>
<accession>G4TSF4</accession>
<dbReference type="AlphaFoldDB" id="G4TSF4"/>
<dbReference type="Proteomes" id="UP000007148">
    <property type="component" value="Unassembled WGS sequence"/>
</dbReference>
<evidence type="ECO:0000313" key="3">
    <source>
        <dbReference type="EMBL" id="CCA74247.1"/>
    </source>
</evidence>
<evidence type="ECO:0000259" key="2">
    <source>
        <dbReference type="Pfam" id="PF12937"/>
    </source>
</evidence>
<dbReference type="SUPFAM" id="SSF81383">
    <property type="entry name" value="F-box domain"/>
    <property type="match status" value="1"/>
</dbReference>
<dbReference type="HOGENOM" id="CLU_567556_0_0_1"/>
<dbReference type="EMBL" id="CAFZ01000293">
    <property type="protein sequence ID" value="CCA74247.1"/>
    <property type="molecule type" value="Genomic_DNA"/>
</dbReference>